<dbReference type="KEGG" id="ska:CP970_13320"/>
<evidence type="ECO:0000256" key="1">
    <source>
        <dbReference type="SAM" id="MobiDB-lite"/>
    </source>
</evidence>
<reference evidence="3 4" key="1">
    <citation type="submission" date="2017-09" db="EMBL/GenBank/DDBJ databases">
        <authorList>
            <person name="Lee N."/>
            <person name="Cho B.-K."/>
        </authorList>
    </citation>
    <scope>NUCLEOTIDE SEQUENCE [LARGE SCALE GENOMIC DNA]</scope>
    <source>
        <strain evidence="3 4">ATCC 12853</strain>
    </source>
</reference>
<gene>
    <name evidence="3" type="ORF">CP970_13320</name>
</gene>
<accession>A0A5J6G7H5</accession>
<feature type="signal peptide" evidence="2">
    <location>
        <begin position="1"/>
        <end position="26"/>
    </location>
</feature>
<evidence type="ECO:0000313" key="3">
    <source>
        <dbReference type="EMBL" id="QEU91730.1"/>
    </source>
</evidence>
<evidence type="ECO:0000256" key="2">
    <source>
        <dbReference type="SAM" id="SignalP"/>
    </source>
</evidence>
<feature type="compositionally biased region" description="Basic and acidic residues" evidence="1">
    <location>
        <begin position="27"/>
        <end position="46"/>
    </location>
</feature>
<feature type="chain" id="PRO_5038611346" description="Lipoprotein" evidence="2">
    <location>
        <begin position="27"/>
        <end position="216"/>
    </location>
</feature>
<feature type="region of interest" description="Disordered" evidence="1">
    <location>
        <begin position="23"/>
        <end position="62"/>
    </location>
</feature>
<keyword evidence="2" id="KW-0732">Signal</keyword>
<proteinExistence type="predicted"/>
<dbReference type="EMBL" id="CP023699">
    <property type="protein sequence ID" value="QEU91730.1"/>
    <property type="molecule type" value="Genomic_DNA"/>
</dbReference>
<dbReference type="Proteomes" id="UP000325529">
    <property type="component" value="Chromosome"/>
</dbReference>
<name>A0A5J6G7H5_STRKN</name>
<protein>
    <recommendedName>
        <fullName evidence="5">Lipoprotein</fullName>
    </recommendedName>
</protein>
<dbReference type="AlphaFoldDB" id="A0A5J6G7H5"/>
<sequence length="216" mass="23448">MNRPLRLATAALTASAALLLSSCGSGDDAKDSDKIAGAEQGGERQKSKAPSEPARQADRPKIELPSDLTYAFEWKKTGDKAKDAVLADREQAIQTVDMAIADKDPAEKAMRFYHQEEAAAQAQKYVEAYVKAKARTTGAYRYYAATVTADGGSAALTYCEDQSKVYDKYLKKNSIDKSPATKNSYVLYAAELRKNDAGVWVTTKLNATRGSDTCQP</sequence>
<evidence type="ECO:0000313" key="4">
    <source>
        <dbReference type="Proteomes" id="UP000325529"/>
    </source>
</evidence>
<evidence type="ECO:0008006" key="5">
    <source>
        <dbReference type="Google" id="ProtNLM"/>
    </source>
</evidence>
<dbReference type="OrthoDB" id="4323476at2"/>
<organism evidence="3 4">
    <name type="scientific">Streptomyces kanamyceticus</name>
    <dbReference type="NCBI Taxonomy" id="1967"/>
    <lineage>
        <taxon>Bacteria</taxon>
        <taxon>Bacillati</taxon>
        <taxon>Actinomycetota</taxon>
        <taxon>Actinomycetes</taxon>
        <taxon>Kitasatosporales</taxon>
        <taxon>Streptomycetaceae</taxon>
        <taxon>Streptomyces</taxon>
    </lineage>
</organism>
<keyword evidence="4" id="KW-1185">Reference proteome</keyword>
<dbReference type="RefSeq" id="WP_055544763.1">
    <property type="nucleotide sequence ID" value="NZ_CP023699.1"/>
</dbReference>
<dbReference type="PROSITE" id="PS51257">
    <property type="entry name" value="PROKAR_LIPOPROTEIN"/>
    <property type="match status" value="1"/>
</dbReference>